<feature type="transmembrane region" description="Helical" evidence="1">
    <location>
        <begin position="42"/>
        <end position="65"/>
    </location>
</feature>
<gene>
    <name evidence="2" type="ORF">BAQU_1035</name>
</gene>
<feature type="transmembrane region" description="Helical" evidence="1">
    <location>
        <begin position="186"/>
        <end position="210"/>
    </location>
</feature>
<feature type="transmembrane region" description="Helical" evidence="1">
    <location>
        <begin position="307"/>
        <end position="326"/>
    </location>
</feature>
<keyword evidence="1" id="KW-0812">Transmembrane</keyword>
<keyword evidence="3" id="KW-1185">Reference proteome</keyword>
<feature type="transmembrane region" description="Helical" evidence="1">
    <location>
        <begin position="282"/>
        <end position="300"/>
    </location>
</feature>
<evidence type="ECO:0000313" key="3">
    <source>
        <dbReference type="Proteomes" id="UP000216451"/>
    </source>
</evidence>
<proteinExistence type="predicted"/>
<dbReference type="OrthoDB" id="3225559at2"/>
<accession>A0A261G6Y6</accession>
<reference evidence="2 3" key="1">
    <citation type="journal article" date="2017" name="BMC Genomics">
        <title>Comparative genomic and phylogenomic analyses of the Bifidobacteriaceae family.</title>
        <authorList>
            <person name="Lugli G.A."/>
            <person name="Milani C."/>
            <person name="Turroni F."/>
            <person name="Duranti S."/>
            <person name="Mancabelli L."/>
            <person name="Mangifesta M."/>
            <person name="Ferrario C."/>
            <person name="Modesto M."/>
            <person name="Mattarelli P."/>
            <person name="Jiri K."/>
            <person name="van Sinderen D."/>
            <person name="Ventura M."/>
        </authorList>
    </citation>
    <scope>NUCLEOTIDE SEQUENCE [LARGE SCALE GENOMIC DNA]</scope>
    <source>
        <strain evidence="2 3">LMG 28769</strain>
    </source>
</reference>
<feature type="transmembrane region" description="Helical" evidence="1">
    <location>
        <begin position="12"/>
        <end position="30"/>
    </location>
</feature>
<keyword evidence="1" id="KW-0472">Membrane</keyword>
<dbReference type="Proteomes" id="UP000216451">
    <property type="component" value="Unassembled WGS sequence"/>
</dbReference>
<dbReference type="AlphaFoldDB" id="A0A261G6Y6"/>
<dbReference type="RefSeq" id="WP_094693362.1">
    <property type="nucleotide sequence ID" value="NZ_CALENZ010000022.1"/>
</dbReference>
<feature type="transmembrane region" description="Helical" evidence="1">
    <location>
        <begin position="114"/>
        <end position="135"/>
    </location>
</feature>
<feature type="transmembrane region" description="Helical" evidence="1">
    <location>
        <begin position="147"/>
        <end position="166"/>
    </location>
</feature>
<evidence type="ECO:0000313" key="2">
    <source>
        <dbReference type="EMBL" id="OZG66963.1"/>
    </source>
</evidence>
<evidence type="ECO:0000256" key="1">
    <source>
        <dbReference type="SAM" id="Phobius"/>
    </source>
</evidence>
<sequence>MGRHQRAETSGLISFLICAIAAAIMVKIYVDVAPPIWQVTRRMFMVSSGLVTFCGVSSFIVGYARNSNSLNLQRGWWVPVRRSTEIVALSVVYAATIFLSVFAILGIITDMMGIRIFIGYLPWVSAAFAGIVGYITFVQADLMDAKTIASLLPLFVVSGVTTAGLTTDDPNWWHNNFSQLGDRSTFAARMFNSTLILAGICIIIISYFAISELLTTHRMRADWSKAHLPTPQVGDSRDHPESITRFKLRVSILWSLLTLLGIAFIGIGTFRYSPHPILHNIFARGMPGIMCILLIGLPWIAPQLSKAIYVVSDLSILTCAAAGGFWLEGDNTLTNVEALAGLIFLGWFIVFSRHIAAIEADRAQAQLVYLQSLETPRSGQTEALESRLASDK</sequence>
<dbReference type="GeneID" id="98295702"/>
<name>A0A261G6Y6_9BIFI</name>
<feature type="transmembrane region" description="Helical" evidence="1">
    <location>
        <begin position="338"/>
        <end position="356"/>
    </location>
</feature>
<organism evidence="2 3">
    <name type="scientific">Bifidobacterium aquikefiri</name>
    <dbReference type="NCBI Taxonomy" id="1653207"/>
    <lineage>
        <taxon>Bacteria</taxon>
        <taxon>Bacillati</taxon>
        <taxon>Actinomycetota</taxon>
        <taxon>Actinomycetes</taxon>
        <taxon>Bifidobacteriales</taxon>
        <taxon>Bifidobacteriaceae</taxon>
        <taxon>Bifidobacterium</taxon>
    </lineage>
</organism>
<dbReference type="EMBL" id="MWXA01000005">
    <property type="protein sequence ID" value="OZG66963.1"/>
    <property type="molecule type" value="Genomic_DNA"/>
</dbReference>
<comment type="caution">
    <text evidence="2">The sequence shown here is derived from an EMBL/GenBank/DDBJ whole genome shotgun (WGS) entry which is preliminary data.</text>
</comment>
<feature type="transmembrane region" description="Helical" evidence="1">
    <location>
        <begin position="252"/>
        <end position="270"/>
    </location>
</feature>
<keyword evidence="1" id="KW-1133">Transmembrane helix</keyword>
<protein>
    <submittedName>
        <fullName evidence="2">ABC transporter permease</fullName>
    </submittedName>
</protein>
<feature type="transmembrane region" description="Helical" evidence="1">
    <location>
        <begin position="86"/>
        <end position="108"/>
    </location>
</feature>